<dbReference type="EMBL" id="NBYY01000011">
    <property type="protein sequence ID" value="PCS23305.1"/>
    <property type="molecule type" value="Genomic_DNA"/>
</dbReference>
<evidence type="ECO:0000313" key="1">
    <source>
        <dbReference type="EMBL" id="PCS23305.1"/>
    </source>
</evidence>
<dbReference type="RefSeq" id="WP_190319204.1">
    <property type="nucleotide sequence ID" value="NZ_CAWOZG010000011.1"/>
</dbReference>
<accession>A0A2A5T577</accession>
<gene>
    <name evidence="1" type="ORF">BTN49_1302</name>
</gene>
<evidence type="ECO:0000313" key="2">
    <source>
        <dbReference type="Proteomes" id="UP000219020"/>
    </source>
</evidence>
<protein>
    <submittedName>
        <fullName evidence="1">Mobile element protein</fullName>
    </submittedName>
</protein>
<keyword evidence="2" id="KW-1185">Reference proteome</keyword>
<organism evidence="1 2">
    <name type="scientific">Candidatus Enterovibrio escicola</name>
    <dbReference type="NCBI Taxonomy" id="1927127"/>
    <lineage>
        <taxon>Bacteria</taxon>
        <taxon>Pseudomonadati</taxon>
        <taxon>Pseudomonadota</taxon>
        <taxon>Gammaproteobacteria</taxon>
        <taxon>Vibrionales</taxon>
        <taxon>Vibrionaceae</taxon>
        <taxon>Enterovibrio</taxon>
    </lineage>
</organism>
<sequence>MGYHKRSLAETVLFRYKHFLSPKLTLRDYNAQVSEELINVKAMDQVIRLGMPVRLQTN</sequence>
<proteinExistence type="predicted"/>
<comment type="caution">
    <text evidence="1">The sequence shown here is derived from an EMBL/GenBank/DDBJ whole genome shotgun (WGS) entry which is preliminary data.</text>
</comment>
<reference evidence="2" key="1">
    <citation type="submission" date="2017-04" db="EMBL/GenBank/DDBJ databases">
        <title>Genome evolution of the luminous symbionts of deep sea anglerfish.</title>
        <authorList>
            <person name="Hendry T.A."/>
        </authorList>
    </citation>
    <scope>NUCLEOTIDE SEQUENCE [LARGE SCALE GENOMIC DNA]</scope>
</reference>
<dbReference type="Proteomes" id="UP000219020">
    <property type="component" value="Unassembled WGS sequence"/>
</dbReference>
<name>A0A2A5T577_9GAMM</name>
<dbReference type="AlphaFoldDB" id="A0A2A5T577"/>